<sequence length="1073" mass="121134">MLYKYPSQNATSRRRNFTGKKLDVYGDLEQKAKNLSAAFRNEFTKKNTEIISGFRVFEKEIEPYDFKLSSRKCEDPKKQSFCEPSKAEVVTCGSSYYDGQEKKIEKMEDEKKAIEDNIISNKVIELKEDGQQKLMDLGICEIESNKRLESLIARRRARKQLTLEIENDLIETESITPSQIAPLLIAARMNPFDFDSPRAYDGIEMPGSAPSALRSPFDIPYEPFEEKPNLKGDGFVQEFIGDMPLEPKQDLEVRDQRIPNSRLSRLSGLGSHDSLEKLNSKEGSESELQAPNPTNEGEETIQEEEGQCKVDMFGMKIEEGDDGDPKNSMSYHESEPNLIPSIINIERVSTLPPKPQESIHDFPISSANVTNLNDSLYESLSIPIDKSKEHMFFANRLIRHTPSISLASDLHVEFSEIGSPTLTIDDNHEDLWEAHEVSDHDDIFEENTDVENVDDVNFLPSESDIHVDTPTYEMSSDHNMFGNVRQTGTSQYSSDVSARWKRLIRLMDTRVDHLPQETLSENLEECNQTENLINTDQVMNEVNNSAATEQDNTTDIGSNEVPQSSQVHHHRQQTVDEVSTITSSSSSSSSPRSVLHSPRKTSAGQEMPQVVQQSDVENVAQETVNVEGPVESMSQNIQPSMVDPNVESHNGDLIHSQVELGPNSQFLDCIRDFSMIRWGACYQDVTYPLENSIQESNMSSNMNEAEVRNQEDQNIKNDENNEDNSTLQSRQDASSEPHNDRNVESHNDDLIHSQDDTSPLENSIQESNMSSNVNDAEVCNQEDQNLKNDENNEDNSTPQIRQEHDASSEPNRLAEVPMISPMLESSSEIHIENNEGESLIQEASTQPFINADVVDTSSANDFEGKIHNDLNENEAKIHSSEEEKLQTESKQVVDTSFANDFEGKNHNDLNENEAKIHSSEEENYLQSESKQVVETSPAYDFEGKNYNDLNENEAKIHSSEEENHLQSESKQVVDTSSANDFEGKNQNDLNENEAKIHSSEEENCFQNESKQVVEDHIEKESDDKGNIVSKDSPLPMVTEVSINEDDRLGESDEMNKNEVTDKVSHIAHTNDHP</sequence>
<feature type="compositionally biased region" description="Basic and acidic residues" evidence="1">
    <location>
        <begin position="733"/>
        <end position="755"/>
    </location>
</feature>
<feature type="compositionally biased region" description="Polar residues" evidence="1">
    <location>
        <begin position="968"/>
        <end position="989"/>
    </location>
</feature>
<dbReference type="EMBL" id="ASHM01004947">
    <property type="protein sequence ID" value="PNY11986.1"/>
    <property type="molecule type" value="Genomic_DNA"/>
</dbReference>
<organism evidence="2 3">
    <name type="scientific">Trifolium pratense</name>
    <name type="common">Red clover</name>
    <dbReference type="NCBI Taxonomy" id="57577"/>
    <lineage>
        <taxon>Eukaryota</taxon>
        <taxon>Viridiplantae</taxon>
        <taxon>Streptophyta</taxon>
        <taxon>Embryophyta</taxon>
        <taxon>Tracheophyta</taxon>
        <taxon>Spermatophyta</taxon>
        <taxon>Magnoliopsida</taxon>
        <taxon>eudicotyledons</taxon>
        <taxon>Gunneridae</taxon>
        <taxon>Pentapetalae</taxon>
        <taxon>rosids</taxon>
        <taxon>fabids</taxon>
        <taxon>Fabales</taxon>
        <taxon>Fabaceae</taxon>
        <taxon>Papilionoideae</taxon>
        <taxon>50 kb inversion clade</taxon>
        <taxon>NPAAA clade</taxon>
        <taxon>Hologalegina</taxon>
        <taxon>IRL clade</taxon>
        <taxon>Trifolieae</taxon>
        <taxon>Trifolium</taxon>
    </lineage>
</organism>
<name>A0A2K3P9M7_TRIPR</name>
<dbReference type="AlphaFoldDB" id="A0A2K3P9M7"/>
<feature type="compositionally biased region" description="Basic and acidic residues" evidence="1">
    <location>
        <begin position="273"/>
        <end position="284"/>
    </location>
</feature>
<reference evidence="2 3" key="1">
    <citation type="journal article" date="2014" name="Am. J. Bot.">
        <title>Genome assembly and annotation for red clover (Trifolium pratense; Fabaceae).</title>
        <authorList>
            <person name="Istvanek J."/>
            <person name="Jaros M."/>
            <person name="Krenek A."/>
            <person name="Repkova J."/>
        </authorList>
    </citation>
    <scope>NUCLEOTIDE SEQUENCE [LARGE SCALE GENOMIC DNA]</scope>
    <source>
        <strain evidence="3">cv. Tatra</strain>
        <tissue evidence="2">Young leaves</tissue>
    </source>
</reference>
<comment type="caution">
    <text evidence="2">The sequence shown here is derived from an EMBL/GenBank/DDBJ whole genome shotgun (WGS) entry which is preliminary data.</text>
</comment>
<gene>
    <name evidence="2" type="ORF">L195_g008606</name>
</gene>
<feature type="region of interest" description="Disordered" evidence="1">
    <location>
        <begin position="785"/>
        <end position="812"/>
    </location>
</feature>
<feature type="region of interest" description="Disordered" evidence="1">
    <location>
        <begin position="549"/>
        <end position="611"/>
    </location>
</feature>
<feature type="compositionally biased region" description="Polar residues" evidence="1">
    <location>
        <begin position="756"/>
        <end position="773"/>
    </location>
</feature>
<accession>A0A2K3P9M7</accession>
<feature type="region of interest" description="Disordered" evidence="1">
    <location>
        <begin position="699"/>
        <end position="773"/>
    </location>
</feature>
<dbReference type="PANTHER" id="PTHR33870">
    <property type="entry name" value="CARDIOMYOPATHY-ASSOCIATED PROTEIN"/>
    <property type="match status" value="1"/>
</dbReference>
<feature type="compositionally biased region" description="Basic and acidic residues" evidence="1">
    <location>
        <begin position="901"/>
        <end position="920"/>
    </location>
</feature>
<dbReference type="PANTHER" id="PTHR33870:SF25">
    <property type="entry name" value="PROTEIN, PUTATIVE-RELATED"/>
    <property type="match status" value="1"/>
</dbReference>
<feature type="compositionally biased region" description="Polar residues" evidence="1">
    <location>
        <begin position="286"/>
        <end position="295"/>
    </location>
</feature>
<feature type="compositionally biased region" description="Low complexity" evidence="1">
    <location>
        <begin position="262"/>
        <end position="271"/>
    </location>
</feature>
<feature type="compositionally biased region" description="Polar residues" evidence="1">
    <location>
        <begin position="924"/>
        <end position="934"/>
    </location>
</feature>
<evidence type="ECO:0000313" key="3">
    <source>
        <dbReference type="Proteomes" id="UP000236291"/>
    </source>
</evidence>
<reference evidence="2 3" key="2">
    <citation type="journal article" date="2017" name="Front. Plant Sci.">
        <title>Gene Classification and Mining of Molecular Markers Useful in Red Clover (Trifolium pratense) Breeding.</title>
        <authorList>
            <person name="Istvanek J."/>
            <person name="Dluhosova J."/>
            <person name="Dluhos P."/>
            <person name="Patkova L."/>
            <person name="Nedelnik J."/>
            <person name="Repkova J."/>
        </authorList>
    </citation>
    <scope>NUCLEOTIDE SEQUENCE [LARGE SCALE GENOMIC DNA]</scope>
    <source>
        <strain evidence="3">cv. Tatra</strain>
        <tissue evidence="2">Young leaves</tissue>
    </source>
</reference>
<feature type="compositionally biased region" description="Polar residues" evidence="1">
    <location>
        <begin position="549"/>
        <end position="566"/>
    </location>
</feature>
<feature type="compositionally biased region" description="Basic and acidic residues" evidence="1">
    <location>
        <begin position="952"/>
        <end position="967"/>
    </location>
</feature>
<dbReference type="Proteomes" id="UP000236291">
    <property type="component" value="Unassembled WGS sequence"/>
</dbReference>
<feature type="region of interest" description="Disordered" evidence="1">
    <location>
        <begin position="1016"/>
        <end position="1073"/>
    </location>
</feature>
<feature type="region of interest" description="Disordered" evidence="1">
    <location>
        <begin position="262"/>
        <end position="307"/>
    </location>
</feature>
<feature type="compositionally biased region" description="Acidic residues" evidence="1">
    <location>
        <begin position="296"/>
        <end position="305"/>
    </location>
</feature>
<proteinExistence type="predicted"/>
<feature type="region of interest" description="Disordered" evidence="1">
    <location>
        <begin position="900"/>
        <end position="990"/>
    </location>
</feature>
<evidence type="ECO:0000313" key="2">
    <source>
        <dbReference type="EMBL" id="PNY11986.1"/>
    </source>
</evidence>
<feature type="compositionally biased region" description="Polar residues" evidence="1">
    <location>
        <begin position="723"/>
        <end position="732"/>
    </location>
</feature>
<protein>
    <submittedName>
        <fullName evidence="2">Uncharacterized protein</fullName>
    </submittedName>
</protein>
<feature type="compositionally biased region" description="Polar residues" evidence="1">
    <location>
        <begin position="600"/>
        <end position="611"/>
    </location>
</feature>
<evidence type="ECO:0000256" key="1">
    <source>
        <dbReference type="SAM" id="MobiDB-lite"/>
    </source>
</evidence>
<feature type="compositionally biased region" description="Basic and acidic residues" evidence="1">
    <location>
        <begin position="1044"/>
        <end position="1073"/>
    </location>
</feature>
<feature type="compositionally biased region" description="Basic and acidic residues" evidence="1">
    <location>
        <begin position="1016"/>
        <end position="1025"/>
    </location>
</feature>
<feature type="compositionally biased region" description="Basic and acidic residues" evidence="1">
    <location>
        <begin position="705"/>
        <end position="719"/>
    </location>
</feature>